<feature type="transmembrane region" description="Helical" evidence="6">
    <location>
        <begin position="62"/>
        <end position="84"/>
    </location>
</feature>
<keyword evidence="4 6" id="KW-1133">Transmembrane helix</keyword>
<evidence type="ECO:0000256" key="3">
    <source>
        <dbReference type="ARBA" id="ARBA00022692"/>
    </source>
</evidence>
<protein>
    <submittedName>
        <fullName evidence="7">YjbE family putative metal transport protein</fullName>
    </submittedName>
</protein>
<sequence length="221" mass="23380">MQMLFDAGAIVMADLILSGDNALIIGMAAASLSPQLRAKAILYGMVIAAVLRIIFAVVATKLLAIPGILFLGGLLLCWVCWRLYGEIRTGVDEQAERALETADDSSAGYTGPPRRTLLKALWTITLADVSMSLDNVLAVAAIADGDTTLLVLGLALAILLMAFAATLIMHILTRFPVISWLGLAVLVYVAAEMLARGILDAQHGIAPMLGLMEGYTFGNGH</sequence>
<dbReference type="EMBL" id="JBHSGI010000005">
    <property type="protein sequence ID" value="MFC4668702.1"/>
    <property type="molecule type" value="Genomic_DNA"/>
</dbReference>
<dbReference type="Pfam" id="PF03741">
    <property type="entry name" value="TerC"/>
    <property type="match status" value="1"/>
</dbReference>
<reference evidence="8" key="1">
    <citation type="journal article" date="2019" name="Int. J. Syst. Evol. Microbiol.">
        <title>The Global Catalogue of Microorganisms (GCM) 10K type strain sequencing project: providing services to taxonomists for standard genome sequencing and annotation.</title>
        <authorList>
            <consortium name="The Broad Institute Genomics Platform"/>
            <consortium name="The Broad Institute Genome Sequencing Center for Infectious Disease"/>
            <person name="Wu L."/>
            <person name="Ma J."/>
        </authorList>
    </citation>
    <scope>NUCLEOTIDE SEQUENCE [LARGE SCALE GENOMIC DNA]</scope>
    <source>
        <strain evidence="8">CGMCC 4.7283</strain>
    </source>
</reference>
<feature type="transmembrane region" description="Helical" evidence="6">
    <location>
        <begin position="7"/>
        <end position="30"/>
    </location>
</feature>
<dbReference type="InterPro" id="IPR022301">
    <property type="entry name" value="Integral_membrane_YjbE"/>
</dbReference>
<gene>
    <name evidence="7" type="ORF">ACFO5X_09065</name>
</gene>
<feature type="transmembrane region" description="Helical" evidence="6">
    <location>
        <begin position="178"/>
        <end position="199"/>
    </location>
</feature>
<comment type="subcellular location">
    <subcellularLocation>
        <location evidence="1">Membrane</location>
        <topology evidence="1">Multi-pass membrane protein</topology>
    </subcellularLocation>
</comment>
<keyword evidence="8" id="KW-1185">Reference proteome</keyword>
<evidence type="ECO:0000256" key="6">
    <source>
        <dbReference type="SAM" id="Phobius"/>
    </source>
</evidence>
<dbReference type="PANTHER" id="PTHR30238:SF4">
    <property type="entry name" value="SLL1022 PROTEIN"/>
    <property type="match status" value="1"/>
</dbReference>
<evidence type="ECO:0000313" key="7">
    <source>
        <dbReference type="EMBL" id="MFC4668702.1"/>
    </source>
</evidence>
<keyword evidence="5 6" id="KW-0472">Membrane</keyword>
<dbReference type="NCBIfam" id="TIGR03717">
    <property type="entry name" value="R_switched_YjbE"/>
    <property type="match status" value="1"/>
</dbReference>
<organism evidence="7 8">
    <name type="scientific">Seohaeicola nanhaiensis</name>
    <dbReference type="NCBI Taxonomy" id="1387282"/>
    <lineage>
        <taxon>Bacteria</taxon>
        <taxon>Pseudomonadati</taxon>
        <taxon>Pseudomonadota</taxon>
        <taxon>Alphaproteobacteria</taxon>
        <taxon>Rhodobacterales</taxon>
        <taxon>Roseobacteraceae</taxon>
        <taxon>Seohaeicola</taxon>
    </lineage>
</organism>
<evidence type="ECO:0000313" key="8">
    <source>
        <dbReference type="Proteomes" id="UP001595973"/>
    </source>
</evidence>
<dbReference type="RefSeq" id="WP_380717034.1">
    <property type="nucleotide sequence ID" value="NZ_JBHSGI010000005.1"/>
</dbReference>
<evidence type="ECO:0000256" key="1">
    <source>
        <dbReference type="ARBA" id="ARBA00004141"/>
    </source>
</evidence>
<dbReference type="Proteomes" id="UP001595973">
    <property type="component" value="Unassembled WGS sequence"/>
</dbReference>
<comment type="similarity">
    <text evidence="2">Belongs to the TerC family.</text>
</comment>
<name>A0ABV9KF01_9RHOB</name>
<proteinExistence type="inferred from homology"/>
<feature type="transmembrane region" description="Helical" evidence="6">
    <location>
        <begin position="149"/>
        <end position="172"/>
    </location>
</feature>
<accession>A0ABV9KF01</accession>
<evidence type="ECO:0000256" key="4">
    <source>
        <dbReference type="ARBA" id="ARBA00022989"/>
    </source>
</evidence>
<evidence type="ECO:0000256" key="2">
    <source>
        <dbReference type="ARBA" id="ARBA00007511"/>
    </source>
</evidence>
<evidence type="ECO:0000256" key="5">
    <source>
        <dbReference type="ARBA" id="ARBA00023136"/>
    </source>
</evidence>
<dbReference type="PANTHER" id="PTHR30238">
    <property type="entry name" value="MEMBRANE BOUND PREDICTED REDOX MODULATOR"/>
    <property type="match status" value="1"/>
</dbReference>
<keyword evidence="3 6" id="KW-0812">Transmembrane</keyword>
<dbReference type="InterPro" id="IPR005496">
    <property type="entry name" value="Integral_membrane_TerC"/>
</dbReference>
<feature type="transmembrane region" description="Helical" evidence="6">
    <location>
        <begin position="36"/>
        <end position="55"/>
    </location>
</feature>
<comment type="caution">
    <text evidence="7">The sequence shown here is derived from an EMBL/GenBank/DDBJ whole genome shotgun (WGS) entry which is preliminary data.</text>
</comment>